<feature type="transmembrane region" description="Helical" evidence="11">
    <location>
        <begin position="213"/>
        <end position="238"/>
    </location>
</feature>
<dbReference type="EMBL" id="JADMCD010000001">
    <property type="protein sequence ID" value="MBF8639475.1"/>
    <property type="molecule type" value="Genomic_DNA"/>
</dbReference>
<keyword evidence="15" id="KW-1185">Reference proteome</keyword>
<comment type="subcellular location">
    <subcellularLocation>
        <location evidence="1">Membrane</location>
        <topology evidence="1">Multi-pass membrane protein</topology>
    </subcellularLocation>
</comment>
<dbReference type="Gene3D" id="1.10.3080.10">
    <property type="entry name" value="Clc chloride channel"/>
    <property type="match status" value="1"/>
</dbReference>
<keyword evidence="2" id="KW-0813">Transport</keyword>
<feature type="transmembrane region" description="Helical" evidence="11">
    <location>
        <begin position="294"/>
        <end position="315"/>
    </location>
</feature>
<feature type="transmembrane region" description="Helical" evidence="11">
    <location>
        <begin position="123"/>
        <end position="146"/>
    </location>
</feature>
<evidence type="ECO:0000313" key="14">
    <source>
        <dbReference type="Proteomes" id="UP000250443"/>
    </source>
</evidence>
<keyword evidence="7" id="KW-0869">Chloride channel</keyword>
<dbReference type="AlphaFoldDB" id="A0A2X2CPL5"/>
<dbReference type="CDD" id="cd01034">
    <property type="entry name" value="EriC_like"/>
    <property type="match status" value="1"/>
</dbReference>
<evidence type="ECO:0000256" key="7">
    <source>
        <dbReference type="ARBA" id="ARBA00023173"/>
    </source>
</evidence>
<evidence type="ECO:0000256" key="6">
    <source>
        <dbReference type="ARBA" id="ARBA00023136"/>
    </source>
</evidence>
<dbReference type="InterPro" id="IPR014743">
    <property type="entry name" value="Cl-channel_core"/>
</dbReference>
<evidence type="ECO:0000256" key="1">
    <source>
        <dbReference type="ARBA" id="ARBA00004141"/>
    </source>
</evidence>
<feature type="transmembrane region" description="Helical" evidence="11">
    <location>
        <begin position="178"/>
        <end position="201"/>
    </location>
</feature>
<dbReference type="Proteomes" id="UP000626180">
    <property type="component" value="Unassembled WGS sequence"/>
</dbReference>
<evidence type="ECO:0000313" key="13">
    <source>
        <dbReference type="EMBL" id="SPZ10127.1"/>
    </source>
</evidence>
<name>A0A2X2CPL5_PSELU</name>
<dbReference type="GO" id="GO:0005254">
    <property type="term" value="F:chloride channel activity"/>
    <property type="evidence" value="ECO:0007669"/>
    <property type="project" value="UniProtKB-KW"/>
</dbReference>
<organism evidence="13 14">
    <name type="scientific">Pseudomonas luteola</name>
    <dbReference type="NCBI Taxonomy" id="47886"/>
    <lineage>
        <taxon>Bacteria</taxon>
        <taxon>Pseudomonadati</taxon>
        <taxon>Pseudomonadota</taxon>
        <taxon>Gammaproteobacteria</taxon>
        <taxon>Pseudomonadales</taxon>
        <taxon>Pseudomonadaceae</taxon>
        <taxon>Pseudomonas</taxon>
    </lineage>
</organism>
<dbReference type="InterPro" id="IPR001807">
    <property type="entry name" value="ClC"/>
</dbReference>
<feature type="transmembrane region" description="Helical" evidence="11">
    <location>
        <begin position="40"/>
        <end position="60"/>
    </location>
</feature>
<evidence type="ECO:0000313" key="12">
    <source>
        <dbReference type="EMBL" id="MBF8639475.1"/>
    </source>
</evidence>
<proteinExistence type="predicted"/>
<evidence type="ECO:0000256" key="4">
    <source>
        <dbReference type="ARBA" id="ARBA00022989"/>
    </source>
</evidence>
<reference evidence="13 14" key="1">
    <citation type="submission" date="2018-06" db="EMBL/GenBank/DDBJ databases">
        <authorList>
            <consortium name="Pathogen Informatics"/>
            <person name="Doyle S."/>
        </authorList>
    </citation>
    <scope>NUCLEOTIDE SEQUENCE [LARGE SCALE GENOMIC DNA]</scope>
    <source>
        <strain evidence="13 14">NCTC11842</strain>
    </source>
</reference>
<evidence type="ECO:0000256" key="11">
    <source>
        <dbReference type="SAM" id="Phobius"/>
    </source>
</evidence>
<feature type="region of interest" description="Disordered" evidence="10">
    <location>
        <begin position="1"/>
        <end position="29"/>
    </location>
</feature>
<keyword evidence="3 11" id="KW-0812">Transmembrane</keyword>
<evidence type="ECO:0000256" key="3">
    <source>
        <dbReference type="ARBA" id="ARBA00022692"/>
    </source>
</evidence>
<reference evidence="12 15" key="2">
    <citation type="submission" date="2020-10" db="EMBL/GenBank/DDBJ databases">
        <title>Genome sequences of Pseudomonas isolates.</title>
        <authorList>
            <person name="Wessels L."/>
            <person name="Reich F."/>
            <person name="Hammerl J."/>
        </authorList>
    </citation>
    <scope>NUCLEOTIDE SEQUENCE [LARGE SCALE GENOMIC DNA]</scope>
    <source>
        <strain evidence="12 15">20-MO00624-0</strain>
    </source>
</reference>
<protein>
    <submittedName>
        <fullName evidence="13">Chloride channel core protein</fullName>
    </submittedName>
    <submittedName>
        <fullName evidence="12">Chloride channel protein</fullName>
    </submittedName>
</protein>
<keyword evidence="8" id="KW-0868">Chloride</keyword>
<dbReference type="Pfam" id="PF00654">
    <property type="entry name" value="Voltage_CLC"/>
    <property type="match status" value="1"/>
</dbReference>
<evidence type="ECO:0000256" key="5">
    <source>
        <dbReference type="ARBA" id="ARBA00023065"/>
    </source>
</evidence>
<dbReference type="InterPro" id="IPR050368">
    <property type="entry name" value="ClC-type_chloride_channel"/>
</dbReference>
<evidence type="ECO:0000256" key="10">
    <source>
        <dbReference type="SAM" id="MobiDB-lite"/>
    </source>
</evidence>
<dbReference type="PANTHER" id="PTHR43427:SF6">
    <property type="entry name" value="CHLORIDE CHANNEL PROTEIN CLC-E"/>
    <property type="match status" value="1"/>
</dbReference>
<dbReference type="EMBL" id="UAUF01000013">
    <property type="protein sequence ID" value="SPZ10127.1"/>
    <property type="molecule type" value="Genomic_DNA"/>
</dbReference>
<gene>
    <name evidence="13" type="primary">clcA</name>
    <name evidence="12" type="ORF">IRZ65_02095</name>
    <name evidence="13" type="ORF">NCTC11842_03715</name>
</gene>
<keyword evidence="4 11" id="KW-1133">Transmembrane helix</keyword>
<feature type="transmembrane region" description="Helical" evidence="11">
    <location>
        <begin position="335"/>
        <end position="356"/>
    </location>
</feature>
<dbReference type="GO" id="GO:0034707">
    <property type="term" value="C:chloride channel complex"/>
    <property type="evidence" value="ECO:0007669"/>
    <property type="project" value="UniProtKB-KW"/>
</dbReference>
<accession>A0A2X2CPL5</accession>
<keyword evidence="9" id="KW-0407">Ion channel</keyword>
<dbReference type="Proteomes" id="UP000250443">
    <property type="component" value="Unassembled WGS sequence"/>
</dbReference>
<sequence>MSDSSDPAAPDHRETSTHRAAASQAPQQRHQRFRSIRQRLAFWVGALLVGLLALAFAWLADHAFQLFQRLLNHSHLWPWLVTPAGFALLVWLTQGWLRNARGSGIPQVIAALEKPSGQFRAAVLAWPIALAKMILTLLALLVGASVGREGPTVHLGASVLYGFGRRLGLYERKTVSGLILAGGAAGIAAAFNTPLAGVVFAIEELSHTFEQRFSGLVLTAVVIGGMVTLGLVGPYTYFGVISASLPWGDAWVAVVICGLAGGLLGGGYARLVIPTSHGWLGRLGAIRSRFPVRFAAVCGLLVACLGTLSGQHVFGTGYEETRAILEGQPITDQGFLIWKFLANVVSYLAGIPGGLFSPSLTVGASFAPWLVDWLPDVTLQTGALLGMAAYLAGVTRTPLTSTVITLELAHSPDMAIPVLATCLLANGVSGWLSPTSLYHALAQQILHAVEPEASKPTKCD</sequence>
<feature type="transmembrane region" description="Helical" evidence="11">
    <location>
        <begin position="76"/>
        <end position="97"/>
    </location>
</feature>
<evidence type="ECO:0000256" key="8">
    <source>
        <dbReference type="ARBA" id="ARBA00023214"/>
    </source>
</evidence>
<evidence type="ECO:0000256" key="9">
    <source>
        <dbReference type="ARBA" id="ARBA00023303"/>
    </source>
</evidence>
<evidence type="ECO:0000313" key="15">
    <source>
        <dbReference type="Proteomes" id="UP000626180"/>
    </source>
</evidence>
<dbReference type="SUPFAM" id="SSF81340">
    <property type="entry name" value="Clc chloride channel"/>
    <property type="match status" value="1"/>
</dbReference>
<keyword evidence="6 11" id="KW-0472">Membrane</keyword>
<evidence type="ECO:0000256" key="2">
    <source>
        <dbReference type="ARBA" id="ARBA00022448"/>
    </source>
</evidence>
<dbReference type="PANTHER" id="PTHR43427">
    <property type="entry name" value="CHLORIDE CHANNEL PROTEIN CLC-E"/>
    <property type="match status" value="1"/>
</dbReference>
<dbReference type="PRINTS" id="PR00762">
    <property type="entry name" value="CLCHANNEL"/>
</dbReference>
<keyword evidence="5" id="KW-0406">Ion transport</keyword>
<feature type="transmembrane region" description="Helical" evidence="11">
    <location>
        <begin position="250"/>
        <end position="273"/>
    </location>
</feature>
<dbReference type="RefSeq" id="WP_010797219.1">
    <property type="nucleotide sequence ID" value="NZ_CP069262.1"/>
</dbReference>